<dbReference type="Proteomes" id="UP000026961">
    <property type="component" value="Chromosome 6"/>
</dbReference>
<keyword evidence="5" id="KW-0378">Hydrolase</keyword>
<evidence type="ECO:0000313" key="7">
    <source>
        <dbReference type="Proteomes" id="UP000026961"/>
    </source>
</evidence>
<keyword evidence="7" id="KW-1185">Reference proteome</keyword>
<dbReference type="GO" id="GO:0003727">
    <property type="term" value="F:single-stranded RNA binding"/>
    <property type="evidence" value="ECO:0007669"/>
    <property type="project" value="TreeGrafter"/>
</dbReference>
<dbReference type="GO" id="GO:0006281">
    <property type="term" value="P:DNA repair"/>
    <property type="evidence" value="ECO:0007669"/>
    <property type="project" value="InterPro"/>
</dbReference>
<dbReference type="InterPro" id="IPR007581">
    <property type="entry name" value="Endonuclease-V"/>
</dbReference>
<reference evidence="6" key="1">
    <citation type="submission" date="2015-04" db="UniProtKB">
        <authorList>
            <consortium name="EnsemblPlants"/>
        </authorList>
    </citation>
    <scope>IDENTIFICATION</scope>
</reference>
<name>A0A0E0ACW6_9ORYZ</name>
<proteinExistence type="inferred from homology"/>
<comment type="subcellular location">
    <subcellularLocation>
        <location evidence="1">Cytoplasm</location>
    </subcellularLocation>
</comment>
<dbReference type="eggNOG" id="KOG4417">
    <property type="taxonomic scope" value="Eukaryota"/>
</dbReference>
<accession>A0A0E0ACW6</accession>
<sequence>MPRQSHQEKFFEVKAHCMTYPGRNYGPSVASFPGKARWAEIAICQLSFVVPTCQSPCLADFLCISRAASPATVALRLRRRRHHEGCHGHEQAGAGEVEDGSCGCGEKRRPVKGKRRGLVRNTRGMDNTPRFSGGGDDCELMQQKQEWAKTQDMLKSKLILEDDFGWNLPSMGSNSDQSNANNKGNLKYIGGVDISFSKEDPSTACAALVVLDAGTLEVVHEEFDVVRLQVPYIPGFLAFREAPILLGLLEKMKTNNQHFYPQVLMVDGNGLLHPRGFGLACHLGVLADLPTIGVGKNLHHVDGLNQSELRRQLEAKENCNKELILLNGQSGTTWGAAMRSCPGLSKPIYISVGHRISLDSAIGIVKFCSNYRIPEPIRQHHSNHLASNKSKQKSIQQWVAINSEMAATFSSVMWKILVIAVAIAALLIPSGEGKFVCRGKCEDIRDCDNWCKTAGGYPQGGQCVPPLYQFCCCIE</sequence>
<dbReference type="FunFam" id="3.30.2170.10:FF:000005">
    <property type="entry name" value="Predicted protein"/>
    <property type="match status" value="1"/>
</dbReference>
<dbReference type="PANTHER" id="PTHR28511:SF1">
    <property type="entry name" value="ENDONUCLEASE V"/>
    <property type="match status" value="1"/>
</dbReference>
<evidence type="ECO:0000313" key="6">
    <source>
        <dbReference type="EnsemblPlants" id="OGLUM06G25090.1"/>
    </source>
</evidence>
<keyword evidence="4" id="KW-0255">Endonuclease</keyword>
<dbReference type="AlphaFoldDB" id="A0A0E0ACW6"/>
<dbReference type="GO" id="GO:0016891">
    <property type="term" value="F:RNA endonuclease activity producing 5'-phosphomonoesters, hydrolytic mechanism"/>
    <property type="evidence" value="ECO:0007669"/>
    <property type="project" value="TreeGrafter"/>
</dbReference>
<evidence type="ECO:0008006" key="8">
    <source>
        <dbReference type="Google" id="ProtNLM"/>
    </source>
</evidence>
<dbReference type="STRING" id="40148.A0A0E0ACW6"/>
<keyword evidence="3" id="KW-0540">Nuclease</keyword>
<dbReference type="GO" id="GO:0005737">
    <property type="term" value="C:cytoplasm"/>
    <property type="evidence" value="ECO:0007669"/>
    <property type="project" value="UniProtKB-SubCell"/>
</dbReference>
<dbReference type="Pfam" id="PF04493">
    <property type="entry name" value="Endonuclease_5"/>
    <property type="match status" value="1"/>
</dbReference>
<keyword evidence="2" id="KW-0963">Cytoplasm</keyword>
<organism evidence="6">
    <name type="scientific">Oryza glumipatula</name>
    <dbReference type="NCBI Taxonomy" id="40148"/>
    <lineage>
        <taxon>Eukaryota</taxon>
        <taxon>Viridiplantae</taxon>
        <taxon>Streptophyta</taxon>
        <taxon>Embryophyta</taxon>
        <taxon>Tracheophyta</taxon>
        <taxon>Spermatophyta</taxon>
        <taxon>Magnoliopsida</taxon>
        <taxon>Liliopsida</taxon>
        <taxon>Poales</taxon>
        <taxon>Poaceae</taxon>
        <taxon>BOP clade</taxon>
        <taxon>Oryzoideae</taxon>
        <taxon>Oryzeae</taxon>
        <taxon>Oryzinae</taxon>
        <taxon>Oryza</taxon>
    </lineage>
</organism>
<evidence type="ECO:0000256" key="4">
    <source>
        <dbReference type="ARBA" id="ARBA00022759"/>
    </source>
</evidence>
<protein>
    <recommendedName>
        <fullName evidence="8">Endonuclease V</fullName>
    </recommendedName>
</protein>
<dbReference type="CDD" id="cd06559">
    <property type="entry name" value="Endonuclease_V"/>
    <property type="match status" value="1"/>
</dbReference>
<dbReference type="Gramene" id="OGLUM06G25090.1">
    <property type="protein sequence ID" value="OGLUM06G25090.1"/>
    <property type="gene ID" value="OGLUM06G25090"/>
</dbReference>
<dbReference type="PANTHER" id="PTHR28511">
    <property type="entry name" value="ENDONUCLEASE V"/>
    <property type="match status" value="1"/>
</dbReference>
<evidence type="ECO:0000256" key="3">
    <source>
        <dbReference type="ARBA" id="ARBA00022722"/>
    </source>
</evidence>
<dbReference type="HAMAP" id="MF_00801">
    <property type="entry name" value="Endonuclease_5"/>
    <property type="match status" value="1"/>
</dbReference>
<dbReference type="EnsemblPlants" id="OGLUM06G25090.1">
    <property type="protein sequence ID" value="OGLUM06G25090.1"/>
    <property type="gene ID" value="OGLUM06G25090"/>
</dbReference>
<dbReference type="GO" id="GO:0005730">
    <property type="term" value="C:nucleolus"/>
    <property type="evidence" value="ECO:0007669"/>
    <property type="project" value="TreeGrafter"/>
</dbReference>
<reference evidence="6" key="2">
    <citation type="submission" date="2018-05" db="EMBL/GenBank/DDBJ databases">
        <title>OgluRS3 (Oryza glumaepatula Reference Sequence Version 3).</title>
        <authorList>
            <person name="Zhang J."/>
            <person name="Kudrna D."/>
            <person name="Lee S."/>
            <person name="Talag J."/>
            <person name="Welchert J."/>
            <person name="Wing R.A."/>
        </authorList>
    </citation>
    <scope>NUCLEOTIDE SEQUENCE [LARGE SCALE GENOMIC DNA]</scope>
</reference>
<dbReference type="Gene3D" id="3.30.2170.10">
    <property type="entry name" value="archaeoglobus fulgidus dsm 4304 superfamily"/>
    <property type="match status" value="1"/>
</dbReference>
<evidence type="ECO:0000256" key="2">
    <source>
        <dbReference type="ARBA" id="ARBA00022490"/>
    </source>
</evidence>
<evidence type="ECO:0000256" key="5">
    <source>
        <dbReference type="ARBA" id="ARBA00022801"/>
    </source>
</evidence>
<evidence type="ECO:0000256" key="1">
    <source>
        <dbReference type="ARBA" id="ARBA00004496"/>
    </source>
</evidence>
<dbReference type="HOGENOM" id="CLU_047631_0_0_1"/>